<dbReference type="NCBIfam" id="NF004397">
    <property type="entry name" value="PRK05755.1"/>
    <property type="match status" value="1"/>
</dbReference>
<dbReference type="InterPro" id="IPR002421">
    <property type="entry name" value="5-3_exonuclease"/>
</dbReference>
<keyword evidence="5 11" id="KW-0227">DNA damage</keyword>
<dbReference type="SMART" id="SM00279">
    <property type="entry name" value="HhH2"/>
    <property type="match status" value="1"/>
</dbReference>
<reference evidence="14 15" key="1">
    <citation type="submission" date="2021-05" db="EMBL/GenBank/DDBJ databases">
        <title>Fusibacter ferrireducens sp. nov., an anaerobic, sulfur- and Fe-reducing bacterium isolated from the mangrove sediment.</title>
        <authorList>
            <person name="Qiu D."/>
        </authorList>
    </citation>
    <scope>NUCLEOTIDE SEQUENCE [LARGE SCALE GENOMIC DNA]</scope>
    <source>
        <strain evidence="14 15">DSM 12116</strain>
    </source>
</reference>
<dbReference type="PANTHER" id="PTHR10133">
    <property type="entry name" value="DNA POLYMERASE I"/>
    <property type="match status" value="1"/>
</dbReference>
<evidence type="ECO:0000256" key="10">
    <source>
        <dbReference type="NCBIfam" id="TIGR00593"/>
    </source>
</evidence>
<keyword evidence="2 11" id="KW-0808">Transferase</keyword>
<name>A0ABS5PQH2_9FIRM</name>
<dbReference type="RefSeq" id="WP_213237175.1">
    <property type="nucleotide sequence ID" value="NZ_JAHBCL010000019.1"/>
</dbReference>
<keyword evidence="7 11" id="KW-0238">DNA-binding</keyword>
<evidence type="ECO:0000256" key="5">
    <source>
        <dbReference type="ARBA" id="ARBA00022763"/>
    </source>
</evidence>
<evidence type="ECO:0000256" key="6">
    <source>
        <dbReference type="ARBA" id="ARBA00022932"/>
    </source>
</evidence>
<evidence type="ECO:0000256" key="9">
    <source>
        <dbReference type="ARBA" id="ARBA00049244"/>
    </source>
</evidence>
<feature type="domain" description="5'-3' exonuclease" evidence="12">
    <location>
        <begin position="2"/>
        <end position="261"/>
    </location>
</feature>
<dbReference type="SMART" id="SM00482">
    <property type="entry name" value="POLAc"/>
    <property type="match status" value="1"/>
</dbReference>
<dbReference type="Gene3D" id="1.20.1060.10">
    <property type="entry name" value="Taq DNA Polymerase, Chain T, domain 4"/>
    <property type="match status" value="1"/>
</dbReference>
<dbReference type="PANTHER" id="PTHR10133:SF27">
    <property type="entry name" value="DNA POLYMERASE NU"/>
    <property type="match status" value="1"/>
</dbReference>
<dbReference type="InterPro" id="IPR029060">
    <property type="entry name" value="PIN-like_dom_sf"/>
</dbReference>
<dbReference type="EC" id="2.7.7.7" evidence="10 11"/>
<dbReference type="CDD" id="cd08637">
    <property type="entry name" value="DNA_pol_A_pol_I_C"/>
    <property type="match status" value="1"/>
</dbReference>
<dbReference type="InterPro" id="IPR043502">
    <property type="entry name" value="DNA/RNA_pol_sf"/>
</dbReference>
<dbReference type="SUPFAM" id="SSF47807">
    <property type="entry name" value="5' to 3' exonuclease, C-terminal subdomain"/>
    <property type="match status" value="1"/>
</dbReference>
<dbReference type="Gene3D" id="3.40.50.1010">
    <property type="entry name" value="5'-nuclease"/>
    <property type="match status" value="1"/>
</dbReference>
<dbReference type="InterPro" id="IPR012337">
    <property type="entry name" value="RNaseH-like_sf"/>
</dbReference>
<dbReference type="Gene3D" id="1.10.150.20">
    <property type="entry name" value="5' to 3' exonuclease, C-terminal subdomain"/>
    <property type="match status" value="2"/>
</dbReference>
<evidence type="ECO:0000256" key="3">
    <source>
        <dbReference type="ARBA" id="ARBA00022695"/>
    </source>
</evidence>
<dbReference type="SUPFAM" id="SSF53098">
    <property type="entry name" value="Ribonuclease H-like"/>
    <property type="match status" value="1"/>
</dbReference>
<evidence type="ECO:0000313" key="14">
    <source>
        <dbReference type="EMBL" id="MBS7527313.1"/>
    </source>
</evidence>
<dbReference type="InterPro" id="IPR020045">
    <property type="entry name" value="DNA_polI_H3TH"/>
</dbReference>
<keyword evidence="11" id="KW-0540">Nuclease</keyword>
<dbReference type="SUPFAM" id="SSF56672">
    <property type="entry name" value="DNA/RNA polymerases"/>
    <property type="match status" value="1"/>
</dbReference>
<dbReference type="GO" id="GO:0003887">
    <property type="term" value="F:DNA-directed DNA polymerase activity"/>
    <property type="evidence" value="ECO:0007669"/>
    <property type="project" value="UniProtKB-EC"/>
</dbReference>
<comment type="catalytic activity">
    <reaction evidence="9 11">
        <text>DNA(n) + a 2'-deoxyribonucleoside 5'-triphosphate = DNA(n+1) + diphosphate</text>
        <dbReference type="Rhea" id="RHEA:22508"/>
        <dbReference type="Rhea" id="RHEA-COMP:17339"/>
        <dbReference type="Rhea" id="RHEA-COMP:17340"/>
        <dbReference type="ChEBI" id="CHEBI:33019"/>
        <dbReference type="ChEBI" id="CHEBI:61560"/>
        <dbReference type="ChEBI" id="CHEBI:173112"/>
        <dbReference type="EC" id="2.7.7.7"/>
    </reaction>
</comment>
<keyword evidence="15" id="KW-1185">Reference proteome</keyword>
<dbReference type="PRINTS" id="PR00868">
    <property type="entry name" value="DNAPOLI"/>
</dbReference>
<keyword evidence="11" id="KW-0269">Exonuclease</keyword>
<dbReference type="Pfam" id="PF01367">
    <property type="entry name" value="5_3_exonuc"/>
    <property type="match status" value="1"/>
</dbReference>
<gene>
    <name evidence="11 14" type="primary">polA</name>
    <name evidence="14" type="ORF">KHM83_11530</name>
</gene>
<feature type="domain" description="DNA-directed DNA polymerase family A palm" evidence="13">
    <location>
        <begin position="634"/>
        <end position="840"/>
    </location>
</feature>
<organism evidence="14 15">
    <name type="scientific">Fusibacter paucivorans</name>
    <dbReference type="NCBI Taxonomy" id="76009"/>
    <lineage>
        <taxon>Bacteria</taxon>
        <taxon>Bacillati</taxon>
        <taxon>Bacillota</taxon>
        <taxon>Clostridia</taxon>
        <taxon>Eubacteriales</taxon>
        <taxon>Eubacteriales Family XII. Incertae Sedis</taxon>
        <taxon>Fusibacter</taxon>
    </lineage>
</organism>
<evidence type="ECO:0000313" key="15">
    <source>
        <dbReference type="Proteomes" id="UP000746471"/>
    </source>
</evidence>
<dbReference type="InterPro" id="IPR018320">
    <property type="entry name" value="DNA_polymerase_1"/>
</dbReference>
<accession>A0ABS5PQH2</accession>
<dbReference type="Pfam" id="PF22619">
    <property type="entry name" value="DNA_polI_exo1"/>
    <property type="match status" value="1"/>
</dbReference>
<dbReference type="InterPro" id="IPR020046">
    <property type="entry name" value="5-3_exonucl_a-hlix_arch_N"/>
</dbReference>
<comment type="caution">
    <text evidence="14">The sequence shown here is derived from an EMBL/GenBank/DDBJ whole genome shotgun (WGS) entry which is preliminary data.</text>
</comment>
<dbReference type="Gene3D" id="3.30.420.10">
    <property type="entry name" value="Ribonuclease H-like superfamily/Ribonuclease H"/>
    <property type="match status" value="1"/>
</dbReference>
<keyword evidence="11" id="KW-0378">Hydrolase</keyword>
<evidence type="ECO:0000256" key="2">
    <source>
        <dbReference type="ARBA" id="ARBA00022679"/>
    </source>
</evidence>
<dbReference type="PROSITE" id="PS00447">
    <property type="entry name" value="DNA_POLYMERASE_A"/>
    <property type="match status" value="1"/>
</dbReference>
<protein>
    <recommendedName>
        <fullName evidence="10 11">DNA polymerase I</fullName>
        <ecNumber evidence="10 11">2.7.7.7</ecNumber>
    </recommendedName>
</protein>
<dbReference type="InterPro" id="IPR019760">
    <property type="entry name" value="DNA-dir_DNA_pol_A_CS"/>
</dbReference>
<dbReference type="InterPro" id="IPR036397">
    <property type="entry name" value="RNaseH_sf"/>
</dbReference>
<dbReference type="Gene3D" id="3.30.70.370">
    <property type="match status" value="1"/>
</dbReference>
<comment type="function">
    <text evidence="11">In addition to polymerase activity, this DNA polymerase exhibits 5'-3' exonuclease activity.</text>
</comment>
<evidence type="ECO:0000256" key="7">
    <source>
        <dbReference type="ARBA" id="ARBA00023125"/>
    </source>
</evidence>
<evidence type="ECO:0000259" key="13">
    <source>
        <dbReference type="SMART" id="SM00482"/>
    </source>
</evidence>
<dbReference type="InterPro" id="IPR054690">
    <property type="entry name" value="DNA_polI_exonuclease"/>
</dbReference>
<dbReference type="Pfam" id="PF02739">
    <property type="entry name" value="5_3_exonuc_N"/>
    <property type="match status" value="1"/>
</dbReference>
<comment type="similarity">
    <text evidence="1 11">Belongs to the DNA polymerase type-A family.</text>
</comment>
<dbReference type="InterPro" id="IPR002298">
    <property type="entry name" value="DNA_polymerase_A"/>
</dbReference>
<proteinExistence type="inferred from homology"/>
<dbReference type="InterPro" id="IPR008918">
    <property type="entry name" value="HhH2"/>
</dbReference>
<evidence type="ECO:0000256" key="4">
    <source>
        <dbReference type="ARBA" id="ARBA00022705"/>
    </source>
</evidence>
<evidence type="ECO:0000256" key="8">
    <source>
        <dbReference type="ARBA" id="ARBA00023204"/>
    </source>
</evidence>
<evidence type="ECO:0000256" key="11">
    <source>
        <dbReference type="RuleBase" id="RU004460"/>
    </source>
</evidence>
<keyword evidence="4 11" id="KW-0235">DNA replication</keyword>
<dbReference type="SUPFAM" id="SSF88723">
    <property type="entry name" value="PIN domain-like"/>
    <property type="match status" value="1"/>
</dbReference>
<keyword evidence="3 11" id="KW-0548">Nucleotidyltransferase</keyword>
<sequence>MAKIIIVDGNSLINRAFFALKDLRNSKGIYTGGVLKFTEMVLMLIDDFEPTHFVIAFDMKGPTFRHLSYEAYKGTRTGMSDELAMQMPITKEILDALNISRVELQGYEADDLIGTIAKQAKNAGIEAHIITGDKDALQLAAEGVHVHITKKGITNLKDYDDEAIMEEWGVTADHVIDFKGLSGDSADNIPGVKGVGPKTAQKLLAQFKTVENLIENVEEVENQRIRNLIIEHAEEALMSKRLATIHQDVPIEIDFEAFKIVEPNLEATIGLMKQYELTSLLNRIKPTEKPAVETIAIEDVICDPEKVIKAANKAGKIYIRTAVEPSKERYMTCYGMAMNIDGKLYYVEGEAQLQALKPMLESDEIAISGFDVKRDYLWCLSEGIALKGIDFDGYIASYLINPARRNYLFEDILFEKHQLQIDGEEVLLGKGAKKKAYADIDHSSLKAFLCQQVSYLPILTESLMAEIKEAQLDLLLKEVELPLIEVLADMEYIGFKVDMQTLDELGTAIETKINEIETEVYRLAGENFNINSPKQLGVILFEKLGLPVGKKTKTGYSTSHDVLEKLMNKHEIIKEIIEYRMYAKLKSTYIDGLKAVVDEKERVHTSLNQTIAVTGRLSSTEPNLQNIPIRLPYGRKIRKIFIPDENCTLLDADYSQIELRVLAHLSEDDTLIKAFREGLDIHAITASQVFHVAEDEVSSLQRSRAKEVNFGIVYGMGDFGLSESLGITRKEAKSYIESYFETYPKVQTYMDGLIEQCKKDGYVETVLHRRRDIADINHSNFMLRSAAERTARNTPIQGSAADIIKLAMIKVYHALKENEMATQLILQVHDELILNVPEGELEKAKAILKEAMETAYMLDVPLKVDMNTGASWYDAK</sequence>
<dbReference type="Proteomes" id="UP000746471">
    <property type="component" value="Unassembled WGS sequence"/>
</dbReference>
<keyword evidence="6 11" id="KW-0239">DNA-directed DNA polymerase</keyword>
<dbReference type="CDD" id="cd09859">
    <property type="entry name" value="PIN_53EXO"/>
    <property type="match status" value="1"/>
</dbReference>
<dbReference type="SMART" id="SM00475">
    <property type="entry name" value="53EXOc"/>
    <property type="match status" value="1"/>
</dbReference>
<evidence type="ECO:0000256" key="1">
    <source>
        <dbReference type="ARBA" id="ARBA00007705"/>
    </source>
</evidence>
<evidence type="ECO:0000259" key="12">
    <source>
        <dbReference type="SMART" id="SM00475"/>
    </source>
</evidence>
<comment type="subunit">
    <text evidence="11">Single-chain monomer with multiple functions.</text>
</comment>
<dbReference type="Pfam" id="PF00476">
    <property type="entry name" value="DNA_pol_A"/>
    <property type="match status" value="1"/>
</dbReference>
<keyword evidence="8 11" id="KW-0234">DNA repair</keyword>
<dbReference type="EMBL" id="JAHBCL010000019">
    <property type="protein sequence ID" value="MBS7527313.1"/>
    <property type="molecule type" value="Genomic_DNA"/>
</dbReference>
<dbReference type="InterPro" id="IPR036279">
    <property type="entry name" value="5-3_exonuclease_C_sf"/>
</dbReference>
<dbReference type="CDD" id="cd06140">
    <property type="entry name" value="DNA_polA_I_Bacillus_like_exo"/>
    <property type="match status" value="1"/>
</dbReference>
<dbReference type="NCBIfam" id="TIGR00593">
    <property type="entry name" value="pola"/>
    <property type="match status" value="1"/>
</dbReference>
<dbReference type="CDD" id="cd09898">
    <property type="entry name" value="H3TH_53EXO"/>
    <property type="match status" value="1"/>
</dbReference>
<dbReference type="InterPro" id="IPR001098">
    <property type="entry name" value="DNA-dir_DNA_pol_A_palm_dom"/>
</dbReference>